<protein>
    <submittedName>
        <fullName evidence="2">Uncharacterized protein</fullName>
    </submittedName>
</protein>
<dbReference type="Proteomes" id="UP001141327">
    <property type="component" value="Unassembled WGS sequence"/>
</dbReference>
<evidence type="ECO:0000313" key="3">
    <source>
        <dbReference type="Proteomes" id="UP001141327"/>
    </source>
</evidence>
<organism evidence="2 3">
    <name type="scientific">Paratrimastix pyriformis</name>
    <dbReference type="NCBI Taxonomy" id="342808"/>
    <lineage>
        <taxon>Eukaryota</taxon>
        <taxon>Metamonada</taxon>
        <taxon>Preaxostyla</taxon>
        <taxon>Paratrimastigidae</taxon>
        <taxon>Paratrimastix</taxon>
    </lineage>
</organism>
<keyword evidence="3" id="KW-1185">Reference proteome</keyword>
<dbReference type="EMBL" id="JAPMOS010000133">
    <property type="protein sequence ID" value="KAJ4454801.1"/>
    <property type="molecule type" value="Genomic_DNA"/>
</dbReference>
<feature type="region of interest" description="Disordered" evidence="1">
    <location>
        <begin position="113"/>
        <end position="145"/>
    </location>
</feature>
<reference evidence="2" key="1">
    <citation type="journal article" date="2022" name="bioRxiv">
        <title>Genomics of Preaxostyla Flagellates Illuminates Evolutionary Transitions and the Path Towards Mitochondrial Loss.</title>
        <authorList>
            <person name="Novak L.V.F."/>
            <person name="Treitli S.C."/>
            <person name="Pyrih J."/>
            <person name="Halakuc P."/>
            <person name="Pipaliya S.V."/>
            <person name="Vacek V."/>
            <person name="Brzon O."/>
            <person name="Soukal P."/>
            <person name="Eme L."/>
            <person name="Dacks J.B."/>
            <person name="Karnkowska A."/>
            <person name="Elias M."/>
            <person name="Hampl V."/>
        </authorList>
    </citation>
    <scope>NUCLEOTIDE SEQUENCE</scope>
    <source>
        <strain evidence="2">RCP-MX</strain>
    </source>
</reference>
<gene>
    <name evidence="2" type="ORF">PAPYR_10411</name>
</gene>
<evidence type="ECO:0000256" key="1">
    <source>
        <dbReference type="SAM" id="MobiDB-lite"/>
    </source>
</evidence>
<accession>A0ABQ8UA86</accession>
<sequence length="161" mass="16774">MRPSTFGINHVAHFAKRPIINVGDLLCFESGPGRPGRELNPETFSKFSRTKNLNRDHPVDSTLFLVSRNISTRAYAGLFQAAMALMTKRGLPAGLAVPTTAPPWGLVSTLATEFGKPAPPPGSGSGGPAEGDVGRTKGHPSQPSSALTAALASVLELNCAA</sequence>
<proteinExistence type="predicted"/>
<comment type="caution">
    <text evidence="2">The sequence shown here is derived from an EMBL/GenBank/DDBJ whole genome shotgun (WGS) entry which is preliminary data.</text>
</comment>
<name>A0ABQ8UA86_9EUKA</name>
<evidence type="ECO:0000313" key="2">
    <source>
        <dbReference type="EMBL" id="KAJ4454801.1"/>
    </source>
</evidence>